<proteinExistence type="predicted"/>
<protein>
    <submittedName>
        <fullName evidence="1">Uncharacterized protein</fullName>
    </submittedName>
</protein>
<dbReference type="EMBL" id="LAZR01048650">
    <property type="protein sequence ID" value="KKK91439.1"/>
    <property type="molecule type" value="Genomic_DNA"/>
</dbReference>
<reference evidence="1" key="1">
    <citation type="journal article" date="2015" name="Nature">
        <title>Complex archaea that bridge the gap between prokaryotes and eukaryotes.</title>
        <authorList>
            <person name="Spang A."/>
            <person name="Saw J.H."/>
            <person name="Jorgensen S.L."/>
            <person name="Zaremba-Niedzwiedzka K."/>
            <person name="Martijn J."/>
            <person name="Lind A.E."/>
            <person name="van Eijk R."/>
            <person name="Schleper C."/>
            <person name="Guy L."/>
            <person name="Ettema T.J."/>
        </authorList>
    </citation>
    <scope>NUCLEOTIDE SEQUENCE</scope>
</reference>
<name>A0A0F9BLG7_9ZZZZ</name>
<evidence type="ECO:0000313" key="1">
    <source>
        <dbReference type="EMBL" id="KKK91439.1"/>
    </source>
</evidence>
<organism evidence="1">
    <name type="scientific">marine sediment metagenome</name>
    <dbReference type="NCBI Taxonomy" id="412755"/>
    <lineage>
        <taxon>unclassified sequences</taxon>
        <taxon>metagenomes</taxon>
        <taxon>ecological metagenomes</taxon>
    </lineage>
</organism>
<gene>
    <name evidence="1" type="ORF">LCGC14_2712980</name>
</gene>
<sequence length="61" mass="6680">MAKANGPPNGSLPFRAYEKTRHVGDRMPFGTILLFGGDKVPAGWDLLEHYEKDVPKGGSHD</sequence>
<comment type="caution">
    <text evidence="1">The sequence shown here is derived from an EMBL/GenBank/DDBJ whole genome shotgun (WGS) entry which is preliminary data.</text>
</comment>
<accession>A0A0F9BLG7</accession>
<dbReference type="AlphaFoldDB" id="A0A0F9BLG7"/>